<dbReference type="CDD" id="cd11322">
    <property type="entry name" value="AmyAc_Glg_BE"/>
    <property type="match status" value="1"/>
</dbReference>
<keyword evidence="7 10" id="KW-0808">Transferase</keyword>
<evidence type="ECO:0000256" key="6">
    <source>
        <dbReference type="ARBA" id="ARBA00022676"/>
    </source>
</evidence>
<comment type="similarity">
    <text evidence="4 10">Belongs to the glycosyl hydrolase 13 family. GlgB subfamily.</text>
</comment>
<dbReference type="SMART" id="SM00642">
    <property type="entry name" value="Aamy"/>
    <property type="match status" value="1"/>
</dbReference>
<evidence type="ECO:0000256" key="10">
    <source>
        <dbReference type="HAMAP-Rule" id="MF_00685"/>
    </source>
</evidence>
<dbReference type="InterPro" id="IPR004193">
    <property type="entry name" value="Glyco_hydro_13_N"/>
</dbReference>
<dbReference type="GO" id="GO:0005829">
    <property type="term" value="C:cytosol"/>
    <property type="evidence" value="ECO:0007669"/>
    <property type="project" value="TreeGrafter"/>
</dbReference>
<dbReference type="InterPro" id="IPR014756">
    <property type="entry name" value="Ig_E-set"/>
</dbReference>
<dbReference type="InterPro" id="IPR013780">
    <property type="entry name" value="Glyco_hydro_b"/>
</dbReference>
<feature type="active site" description="Nucleophile" evidence="10 11">
    <location>
        <position position="416"/>
    </location>
</feature>
<dbReference type="PANTHER" id="PTHR43651">
    <property type="entry name" value="1,4-ALPHA-GLUCAN-BRANCHING ENZYME"/>
    <property type="match status" value="1"/>
</dbReference>
<comment type="catalytic activity">
    <reaction evidence="1 10">
        <text>Transfers a segment of a (1-&gt;4)-alpha-D-glucan chain to a primary hydroxy group in a similar glucan chain.</text>
        <dbReference type="EC" id="2.4.1.18"/>
    </reaction>
</comment>
<dbReference type="Proteomes" id="UP000823611">
    <property type="component" value="Unassembled WGS sequence"/>
</dbReference>
<dbReference type="InterPro" id="IPR006048">
    <property type="entry name" value="A-amylase/branching_C"/>
</dbReference>
<dbReference type="GO" id="GO:0043169">
    <property type="term" value="F:cation binding"/>
    <property type="evidence" value="ECO:0007669"/>
    <property type="project" value="InterPro"/>
</dbReference>
<dbReference type="Gene3D" id="2.60.40.1180">
    <property type="entry name" value="Golgi alpha-mannosidase II"/>
    <property type="match status" value="1"/>
</dbReference>
<dbReference type="EMBL" id="JADIMX010000128">
    <property type="protein sequence ID" value="MBO8435038.1"/>
    <property type="molecule type" value="Genomic_DNA"/>
</dbReference>
<dbReference type="NCBIfam" id="TIGR01515">
    <property type="entry name" value="branching_enzym"/>
    <property type="match status" value="1"/>
</dbReference>
<evidence type="ECO:0000256" key="8">
    <source>
        <dbReference type="ARBA" id="ARBA00023056"/>
    </source>
</evidence>
<dbReference type="InterPro" id="IPR006407">
    <property type="entry name" value="GlgB"/>
</dbReference>
<gene>
    <name evidence="10 13" type="primary">glgB</name>
    <name evidence="13" type="ORF">IAC55_06940</name>
</gene>
<dbReference type="InterPro" id="IPR054169">
    <property type="entry name" value="GlgB_N"/>
</dbReference>
<dbReference type="InterPro" id="IPR006047">
    <property type="entry name" value="GH13_cat_dom"/>
</dbReference>
<dbReference type="FunFam" id="3.20.20.80:FF:000003">
    <property type="entry name" value="1,4-alpha-glucan branching enzyme GlgB"/>
    <property type="match status" value="1"/>
</dbReference>
<keyword evidence="9 10" id="KW-0119">Carbohydrate metabolism</keyword>
<dbReference type="NCBIfam" id="NF003811">
    <property type="entry name" value="PRK05402.1"/>
    <property type="match status" value="1"/>
</dbReference>
<protein>
    <recommendedName>
        <fullName evidence="10">1,4-alpha-glucan branching enzyme GlgB</fullName>
        <ecNumber evidence="10">2.4.1.18</ecNumber>
    </recommendedName>
    <alternativeName>
        <fullName evidence="10">1,4-alpha-D-glucan:1,4-alpha-D-glucan 6-glucosyl-transferase</fullName>
    </alternativeName>
    <alternativeName>
        <fullName evidence="10">Alpha-(1-&gt;4)-glucan branching enzyme</fullName>
    </alternativeName>
    <alternativeName>
        <fullName evidence="10">Glycogen branching enzyme</fullName>
        <shortName evidence="10">BE</shortName>
    </alternativeName>
</protein>
<dbReference type="SUPFAM" id="SSF81296">
    <property type="entry name" value="E set domains"/>
    <property type="match status" value="2"/>
</dbReference>
<evidence type="ECO:0000256" key="4">
    <source>
        <dbReference type="ARBA" id="ARBA00009000"/>
    </source>
</evidence>
<dbReference type="SUPFAM" id="SSF51011">
    <property type="entry name" value="Glycosyl hydrolase domain"/>
    <property type="match status" value="1"/>
</dbReference>
<comment type="function">
    <text evidence="2 10">Catalyzes the formation of the alpha-1,6-glucosidic linkages in glycogen by scission of a 1,4-alpha-linked oligosaccharide from growing alpha-1,4-glucan chains and the subsequent attachment of the oligosaccharide to the alpha-1,6 position.</text>
</comment>
<keyword evidence="8 10" id="KW-0320">Glycogen biosynthesis</keyword>
<dbReference type="SUPFAM" id="SSF51445">
    <property type="entry name" value="(Trans)glycosidases"/>
    <property type="match status" value="1"/>
</dbReference>
<dbReference type="InterPro" id="IPR044143">
    <property type="entry name" value="GlgB_N_E_set_prok"/>
</dbReference>
<organism evidence="13 14">
    <name type="scientific">Candidatus Fimicola merdigallinarum</name>
    <dbReference type="NCBI Taxonomy" id="2840819"/>
    <lineage>
        <taxon>Bacteria</taxon>
        <taxon>Bacillati</taxon>
        <taxon>Bacillota</taxon>
        <taxon>Clostridia</taxon>
        <taxon>Lachnospirales</taxon>
        <taxon>Lachnospiraceae</taxon>
        <taxon>Lachnospiraceae incertae sedis</taxon>
        <taxon>Candidatus Fimicola</taxon>
    </lineage>
</organism>
<keyword evidence="5 10" id="KW-0321">Glycogen metabolism</keyword>
<comment type="caution">
    <text evidence="13">The sequence shown here is derived from an EMBL/GenBank/DDBJ whole genome shotgun (WGS) entry which is preliminary data.</text>
</comment>
<reference evidence="13" key="2">
    <citation type="journal article" date="2021" name="PeerJ">
        <title>Extensive microbial diversity within the chicken gut microbiome revealed by metagenomics and culture.</title>
        <authorList>
            <person name="Gilroy R."/>
            <person name="Ravi A."/>
            <person name="Getino M."/>
            <person name="Pursley I."/>
            <person name="Horton D.L."/>
            <person name="Alikhan N.F."/>
            <person name="Baker D."/>
            <person name="Gharbi K."/>
            <person name="Hall N."/>
            <person name="Watson M."/>
            <person name="Adriaenssens E.M."/>
            <person name="Foster-Nyarko E."/>
            <person name="Jarju S."/>
            <person name="Secka A."/>
            <person name="Antonio M."/>
            <person name="Oren A."/>
            <person name="Chaudhuri R.R."/>
            <person name="La Ragione R."/>
            <person name="Hildebrand F."/>
            <person name="Pallen M.J."/>
        </authorList>
    </citation>
    <scope>NUCLEOTIDE SEQUENCE</scope>
    <source>
        <strain evidence="13">F6-4510</strain>
    </source>
</reference>
<feature type="active site" description="Proton donor" evidence="10 11">
    <location>
        <position position="469"/>
    </location>
</feature>
<comment type="pathway">
    <text evidence="3 10">Glycan biosynthesis; glycogen biosynthesis.</text>
</comment>
<evidence type="ECO:0000256" key="3">
    <source>
        <dbReference type="ARBA" id="ARBA00004964"/>
    </source>
</evidence>
<dbReference type="InterPro" id="IPR017853">
    <property type="entry name" value="GH"/>
</dbReference>
<dbReference type="GO" id="GO:0005978">
    <property type="term" value="P:glycogen biosynthetic process"/>
    <property type="evidence" value="ECO:0007669"/>
    <property type="project" value="UniProtKB-UniRule"/>
</dbReference>
<dbReference type="Pfam" id="PF02806">
    <property type="entry name" value="Alpha-amylase_C"/>
    <property type="match status" value="1"/>
</dbReference>
<evidence type="ECO:0000256" key="9">
    <source>
        <dbReference type="ARBA" id="ARBA00023277"/>
    </source>
</evidence>
<proteinExistence type="inferred from homology"/>
<comment type="subunit">
    <text evidence="10">Monomer.</text>
</comment>
<dbReference type="EC" id="2.4.1.18" evidence="10"/>
<dbReference type="NCBIfam" id="NF008967">
    <property type="entry name" value="PRK12313.1"/>
    <property type="match status" value="1"/>
</dbReference>
<dbReference type="CDD" id="cd02855">
    <property type="entry name" value="E_set_GBE_prok_N"/>
    <property type="match status" value="1"/>
</dbReference>
<evidence type="ECO:0000256" key="7">
    <source>
        <dbReference type="ARBA" id="ARBA00022679"/>
    </source>
</evidence>
<sequence length="745" mass="86288">MITTTSVTELLRIVNVEHSNPHDVLGMHEVKDGEGGTVVSVRQFIPQASTITVIDAEDKSKKYEMTRIHEDGFFEVIIPDRSKWFNYYISVADFQGNEWETYDPYSFAPTLSEYDRYLFNAGNHYKIYEKLGAHIREVDGVLGVSFAVWAPNAKSVSIIGDFNSWDERRNQMRLLGESGIWEMFVPNLCEGDKYKYHVKAQDNSTCLKSDPYGFYSELRPDTASIVFDINSYEWQDDEWVKKRDSIDVYNSPMNVYEVHLGSWMRVPEEGNRSLTYLEAGEKLVKYAKEMGYTHIELLPIEEHPFDGSWGYQVTGYYAPTSRYGNPREFKEFIDICHRNGIGVFLDWVPAHFPKDAHGLAKFDGTALYEHADPRKGEHPEWGTLIFNYGRNEVRNFLIANAIYWIEEYHLDGLRVDAVASMLYLDYGKNGGEWIPNERGGRENLEAEEFLKHMNSVITGAHPSVMMIAEESTSWAGVTTPAQYGGLGFTMKWNMGWMNDYLTYLKKDCIYRKYHQNNLTFSLVYAYTENFILVLSHDEVVHMKGSMATKMPGDLWQKFANLRVAYGYMYGHPGKMLNFMGNEFGQFSEWSEARSLDWHLLNYDDHKNLQNYIKDLNKFYLDNPAMWEKDFDSTGFEWIECDDNERSILSFVRKGNNPEDELLFVCNFTPATYFDFRVGVTVSGTYTEVFNSDEEKYGGSGVVNRKDIESERIDWNKRQNSISIKVPPLGIAIFKRTKNDNKANFQ</sequence>
<dbReference type="InterPro" id="IPR037439">
    <property type="entry name" value="Branching_enzy"/>
</dbReference>
<name>A0A9D9H4Z9_9FIRM</name>
<keyword evidence="6 10" id="KW-0328">Glycosyltransferase</keyword>
<evidence type="ECO:0000313" key="14">
    <source>
        <dbReference type="Proteomes" id="UP000823611"/>
    </source>
</evidence>
<evidence type="ECO:0000256" key="2">
    <source>
        <dbReference type="ARBA" id="ARBA00002953"/>
    </source>
</evidence>
<accession>A0A9D9H4Z9</accession>
<dbReference type="FunFam" id="2.60.40.10:FF:000169">
    <property type="entry name" value="1,4-alpha-glucan branching enzyme GlgB"/>
    <property type="match status" value="1"/>
</dbReference>
<evidence type="ECO:0000256" key="5">
    <source>
        <dbReference type="ARBA" id="ARBA00022600"/>
    </source>
</evidence>
<dbReference type="GO" id="GO:0003844">
    <property type="term" value="F:1,4-alpha-glucan branching enzyme activity"/>
    <property type="evidence" value="ECO:0007669"/>
    <property type="project" value="UniProtKB-UniRule"/>
</dbReference>
<dbReference type="HAMAP" id="MF_00685">
    <property type="entry name" value="GlgB"/>
    <property type="match status" value="1"/>
</dbReference>
<dbReference type="PANTHER" id="PTHR43651:SF3">
    <property type="entry name" value="1,4-ALPHA-GLUCAN-BRANCHING ENZYME"/>
    <property type="match status" value="1"/>
</dbReference>
<dbReference type="Gene3D" id="3.20.20.80">
    <property type="entry name" value="Glycosidases"/>
    <property type="match status" value="1"/>
</dbReference>
<reference evidence="13" key="1">
    <citation type="submission" date="2020-10" db="EMBL/GenBank/DDBJ databases">
        <authorList>
            <person name="Gilroy R."/>
        </authorList>
    </citation>
    <scope>NUCLEOTIDE SEQUENCE</scope>
    <source>
        <strain evidence="13">F6-4510</strain>
    </source>
</reference>
<dbReference type="Pfam" id="PF00128">
    <property type="entry name" value="Alpha-amylase"/>
    <property type="match status" value="1"/>
</dbReference>
<dbReference type="PIRSF" id="PIRSF000463">
    <property type="entry name" value="GlgB"/>
    <property type="match status" value="1"/>
</dbReference>
<dbReference type="AlphaFoldDB" id="A0A9D9H4Z9"/>
<feature type="domain" description="Glycosyl hydrolase family 13 catalytic" evidence="12">
    <location>
        <begin position="257"/>
        <end position="619"/>
    </location>
</feature>
<dbReference type="GO" id="GO:0004553">
    <property type="term" value="F:hydrolase activity, hydrolyzing O-glycosyl compounds"/>
    <property type="evidence" value="ECO:0007669"/>
    <property type="project" value="InterPro"/>
</dbReference>
<dbReference type="FunFam" id="2.60.40.1180:FF:000002">
    <property type="entry name" value="1,4-alpha-glucan branching enzyme GlgB"/>
    <property type="match status" value="1"/>
</dbReference>
<dbReference type="Pfam" id="PF22019">
    <property type="entry name" value="GlgB_N"/>
    <property type="match status" value="1"/>
</dbReference>
<dbReference type="Gene3D" id="2.60.40.10">
    <property type="entry name" value="Immunoglobulins"/>
    <property type="match status" value="2"/>
</dbReference>
<evidence type="ECO:0000259" key="12">
    <source>
        <dbReference type="SMART" id="SM00642"/>
    </source>
</evidence>
<dbReference type="Pfam" id="PF02922">
    <property type="entry name" value="CBM_48"/>
    <property type="match status" value="1"/>
</dbReference>
<evidence type="ECO:0000256" key="1">
    <source>
        <dbReference type="ARBA" id="ARBA00000826"/>
    </source>
</evidence>
<evidence type="ECO:0000256" key="11">
    <source>
        <dbReference type="PIRSR" id="PIRSR000463-1"/>
    </source>
</evidence>
<dbReference type="InterPro" id="IPR013783">
    <property type="entry name" value="Ig-like_fold"/>
</dbReference>
<evidence type="ECO:0000313" key="13">
    <source>
        <dbReference type="EMBL" id="MBO8435038.1"/>
    </source>
</evidence>